<evidence type="ECO:0000256" key="1">
    <source>
        <dbReference type="SAM" id="MobiDB-lite"/>
    </source>
</evidence>
<accession>A0A6P4ASA1</accession>
<evidence type="ECO:0000256" key="2">
    <source>
        <dbReference type="SAM" id="SignalP"/>
    </source>
</evidence>
<evidence type="ECO:0000313" key="4">
    <source>
        <dbReference type="RefSeq" id="XP_015892035.4"/>
    </source>
</evidence>
<keyword evidence="2" id="KW-0732">Signal</keyword>
<protein>
    <submittedName>
        <fullName evidence="4">Glycine-rich protein 5</fullName>
    </submittedName>
</protein>
<name>A0A6P4ASA1_ZIZJJ</name>
<dbReference type="GeneID" id="107426381"/>
<evidence type="ECO:0000313" key="3">
    <source>
        <dbReference type="Proteomes" id="UP001652623"/>
    </source>
</evidence>
<reference evidence="4" key="2">
    <citation type="submission" date="2025-08" db="UniProtKB">
        <authorList>
            <consortium name="RefSeq"/>
        </authorList>
    </citation>
    <scope>IDENTIFICATION</scope>
    <source>
        <tissue evidence="4">Seedling</tissue>
    </source>
</reference>
<dbReference type="KEGG" id="zju:107426381"/>
<gene>
    <name evidence="4" type="primary">LOC107426381</name>
</gene>
<feature type="region of interest" description="Disordered" evidence="1">
    <location>
        <begin position="66"/>
        <end position="109"/>
    </location>
</feature>
<sequence length="165" mass="16534">MKKLTIIIFLEIFLVVSLFITTETSANGIGSNLEENPDPGLCLDPGNCLSHARRLLNPNAGVKISAGRGGGSIGGSRGGGSVGGTRGGGSIGGSQGGSNGGSRSRGDATRGAIIGGIAGAGVGMYHGRHSRGPSKSNGASSIIPMKFHAIFPSSKDSFSSLPRRK</sequence>
<feature type="chain" id="PRO_5027907002" evidence="2">
    <location>
        <begin position="27"/>
        <end position="165"/>
    </location>
</feature>
<dbReference type="AlphaFoldDB" id="A0A6P4ASA1"/>
<keyword evidence="3" id="KW-1185">Reference proteome</keyword>
<feature type="compositionally biased region" description="Gly residues" evidence="1">
    <location>
        <begin position="67"/>
        <end position="100"/>
    </location>
</feature>
<dbReference type="InParanoid" id="A0A6P4ASA1"/>
<organism evidence="3 4">
    <name type="scientific">Ziziphus jujuba</name>
    <name type="common">Chinese jujube</name>
    <name type="synonym">Ziziphus sativa</name>
    <dbReference type="NCBI Taxonomy" id="326968"/>
    <lineage>
        <taxon>Eukaryota</taxon>
        <taxon>Viridiplantae</taxon>
        <taxon>Streptophyta</taxon>
        <taxon>Embryophyta</taxon>
        <taxon>Tracheophyta</taxon>
        <taxon>Spermatophyta</taxon>
        <taxon>Magnoliopsida</taxon>
        <taxon>eudicotyledons</taxon>
        <taxon>Gunneridae</taxon>
        <taxon>Pentapetalae</taxon>
        <taxon>rosids</taxon>
        <taxon>fabids</taxon>
        <taxon>Rosales</taxon>
        <taxon>Rhamnaceae</taxon>
        <taxon>Paliureae</taxon>
        <taxon>Ziziphus</taxon>
    </lineage>
</organism>
<reference evidence="3" key="1">
    <citation type="submission" date="2025-05" db="UniProtKB">
        <authorList>
            <consortium name="RefSeq"/>
        </authorList>
    </citation>
    <scope>NUCLEOTIDE SEQUENCE [LARGE SCALE GENOMIC DNA]</scope>
</reference>
<dbReference type="RefSeq" id="XP_015892035.4">
    <property type="nucleotide sequence ID" value="XM_016036549.4"/>
</dbReference>
<feature type="signal peptide" evidence="2">
    <location>
        <begin position="1"/>
        <end position="26"/>
    </location>
</feature>
<proteinExistence type="predicted"/>
<dbReference type="Proteomes" id="UP001652623">
    <property type="component" value="Chromosome 1"/>
</dbReference>